<dbReference type="Proteomes" id="UP001597468">
    <property type="component" value="Unassembled WGS sequence"/>
</dbReference>
<dbReference type="InterPro" id="IPR045493">
    <property type="entry name" value="DUF6435"/>
</dbReference>
<protein>
    <submittedName>
        <fullName evidence="1">Lacal_2735 family protein</fullName>
    </submittedName>
</protein>
<gene>
    <name evidence="1" type="ORF">ACFSTG_08945</name>
</gene>
<comment type="caution">
    <text evidence="1">The sequence shown here is derived from an EMBL/GenBank/DDBJ whole genome shotgun (WGS) entry which is preliminary data.</text>
</comment>
<dbReference type="EMBL" id="JBHULT010000008">
    <property type="protein sequence ID" value="MFD2518018.1"/>
    <property type="molecule type" value="Genomic_DNA"/>
</dbReference>
<name>A0ABW5IX74_9FLAO</name>
<proteinExistence type="predicted"/>
<dbReference type="RefSeq" id="WP_380751337.1">
    <property type="nucleotide sequence ID" value="NZ_JBHULT010000008.1"/>
</dbReference>
<keyword evidence="2" id="KW-1185">Reference proteome</keyword>
<sequence>MFRLFEPRSTLERLQEKYCFLMRRSYELAVIDKLRSDMLNEKACKILQEIRRMEKGQVESTSDRSR</sequence>
<organism evidence="1 2">
    <name type="scientific">Salinimicrobium flavum</name>
    <dbReference type="NCBI Taxonomy" id="1737065"/>
    <lineage>
        <taxon>Bacteria</taxon>
        <taxon>Pseudomonadati</taxon>
        <taxon>Bacteroidota</taxon>
        <taxon>Flavobacteriia</taxon>
        <taxon>Flavobacteriales</taxon>
        <taxon>Flavobacteriaceae</taxon>
        <taxon>Salinimicrobium</taxon>
    </lineage>
</organism>
<evidence type="ECO:0000313" key="1">
    <source>
        <dbReference type="EMBL" id="MFD2518018.1"/>
    </source>
</evidence>
<evidence type="ECO:0000313" key="2">
    <source>
        <dbReference type="Proteomes" id="UP001597468"/>
    </source>
</evidence>
<reference evidence="2" key="1">
    <citation type="journal article" date="2019" name="Int. J. Syst. Evol. Microbiol.">
        <title>The Global Catalogue of Microorganisms (GCM) 10K type strain sequencing project: providing services to taxonomists for standard genome sequencing and annotation.</title>
        <authorList>
            <consortium name="The Broad Institute Genomics Platform"/>
            <consortium name="The Broad Institute Genome Sequencing Center for Infectious Disease"/>
            <person name="Wu L."/>
            <person name="Ma J."/>
        </authorList>
    </citation>
    <scope>NUCLEOTIDE SEQUENCE [LARGE SCALE GENOMIC DNA]</scope>
    <source>
        <strain evidence="2">KCTC 42585</strain>
    </source>
</reference>
<dbReference type="NCBIfam" id="NF033487">
    <property type="entry name" value="Lacal_2735_fam"/>
    <property type="match status" value="1"/>
</dbReference>
<accession>A0ABW5IX74</accession>